<protein>
    <submittedName>
        <fullName evidence="2">Uncharacterized protein</fullName>
    </submittedName>
</protein>
<feature type="transmembrane region" description="Helical" evidence="1">
    <location>
        <begin position="321"/>
        <end position="340"/>
    </location>
</feature>
<accession>A0A6C0CMN7</accession>
<organism evidence="2">
    <name type="scientific">viral metagenome</name>
    <dbReference type="NCBI Taxonomy" id="1070528"/>
    <lineage>
        <taxon>unclassified sequences</taxon>
        <taxon>metagenomes</taxon>
        <taxon>organismal metagenomes</taxon>
    </lineage>
</organism>
<proteinExistence type="predicted"/>
<name>A0A6C0CMN7_9ZZZZ</name>
<sequence>MITYIIIDPDRGVQNTPFLKGAIYVERKDYGNYRLTPFCKNSCTPEMIIDNSTHLYIWNHFITTGKTKAIVIMENSKPNNNFKHLTTFMEYVPDGWEFLYLGSGGSCESKFSADYLVSKGCASNSENVEINDYVIKPAFPLLHGGYMITKRGAKKMLACMDSSVDYYLGYQLGMCAANGNLKTYAFKDKLFYRDHPNDGPKKLLTDMANVITGGYNSKYDNRRLGNVLSTPIMTVHKCVVTSWTVLLFFLGILVGITSPSSKGLIWWTAFNAFLQSLEAINLKYTFQKHHIVRSMLLEFLLAMVGYWIGTTVSRDIQNGDYKLTGLNLLIIGYLVFSRLGRMYVYM</sequence>
<feature type="transmembrane region" description="Helical" evidence="1">
    <location>
        <begin position="291"/>
        <end position="309"/>
    </location>
</feature>
<keyword evidence="1" id="KW-0472">Membrane</keyword>
<keyword evidence="1" id="KW-1133">Transmembrane helix</keyword>
<keyword evidence="1" id="KW-0812">Transmembrane</keyword>
<dbReference type="AlphaFoldDB" id="A0A6C0CMN7"/>
<evidence type="ECO:0000313" key="2">
    <source>
        <dbReference type="EMBL" id="QHT04755.1"/>
    </source>
</evidence>
<feature type="transmembrane region" description="Helical" evidence="1">
    <location>
        <begin position="238"/>
        <end position="258"/>
    </location>
</feature>
<reference evidence="2" key="1">
    <citation type="journal article" date="2020" name="Nature">
        <title>Giant virus diversity and host interactions through global metagenomics.</title>
        <authorList>
            <person name="Schulz F."/>
            <person name="Roux S."/>
            <person name="Paez-Espino D."/>
            <person name="Jungbluth S."/>
            <person name="Walsh D.A."/>
            <person name="Denef V.J."/>
            <person name="McMahon K.D."/>
            <person name="Konstantinidis K.T."/>
            <person name="Eloe-Fadrosh E.A."/>
            <person name="Kyrpides N.C."/>
            <person name="Woyke T."/>
        </authorList>
    </citation>
    <scope>NUCLEOTIDE SEQUENCE</scope>
    <source>
        <strain evidence="2">GVMAG-M-3300021343-4</strain>
    </source>
</reference>
<dbReference type="EMBL" id="MN739437">
    <property type="protein sequence ID" value="QHT04755.1"/>
    <property type="molecule type" value="Genomic_DNA"/>
</dbReference>
<evidence type="ECO:0000256" key="1">
    <source>
        <dbReference type="SAM" id="Phobius"/>
    </source>
</evidence>